<evidence type="ECO:0000313" key="16">
    <source>
        <dbReference type="Proteomes" id="UP000654075"/>
    </source>
</evidence>
<keyword evidence="5" id="KW-0288">FMN</keyword>
<dbReference type="OrthoDB" id="259935at2759"/>
<evidence type="ECO:0000256" key="9">
    <source>
        <dbReference type="ARBA" id="ARBA00048266"/>
    </source>
</evidence>
<protein>
    <recommendedName>
        <fullName evidence="3">tRNA-dihydrouridine(47) synthase [NAD(P)(+)]</fullName>
        <ecNumber evidence="3">1.3.1.89</ecNumber>
    </recommendedName>
</protein>
<reference evidence="15" key="1">
    <citation type="submission" date="2021-02" db="EMBL/GenBank/DDBJ databases">
        <authorList>
            <person name="Dougan E. K."/>
            <person name="Rhodes N."/>
            <person name="Thang M."/>
            <person name="Chan C."/>
        </authorList>
    </citation>
    <scope>NUCLEOTIDE SEQUENCE</scope>
</reference>
<evidence type="ECO:0000256" key="10">
    <source>
        <dbReference type="ARBA" id="ARBA00048342"/>
    </source>
</evidence>
<dbReference type="InterPro" id="IPR013785">
    <property type="entry name" value="Aldolase_TIM"/>
</dbReference>
<keyword evidence="7" id="KW-0521">NADP</keyword>
<dbReference type="InterPro" id="IPR018517">
    <property type="entry name" value="tRNA_hU_synthase_CS"/>
</dbReference>
<organism evidence="15 16">
    <name type="scientific">Polarella glacialis</name>
    <name type="common">Dinoflagellate</name>
    <dbReference type="NCBI Taxonomy" id="89957"/>
    <lineage>
        <taxon>Eukaryota</taxon>
        <taxon>Sar</taxon>
        <taxon>Alveolata</taxon>
        <taxon>Dinophyceae</taxon>
        <taxon>Suessiales</taxon>
        <taxon>Suessiaceae</taxon>
        <taxon>Polarella</taxon>
    </lineage>
</organism>
<dbReference type="Proteomes" id="UP000654075">
    <property type="component" value="Unassembled WGS sequence"/>
</dbReference>
<dbReference type="SUPFAM" id="SSF51395">
    <property type="entry name" value="FMN-linked oxidoreductases"/>
    <property type="match status" value="1"/>
</dbReference>
<evidence type="ECO:0000256" key="6">
    <source>
        <dbReference type="ARBA" id="ARBA00022694"/>
    </source>
</evidence>
<sequence>MPEANYSVMQQEVALCNENITGIFGIAFSQLSGFAAPLNSSQLASWNTATESGMAGSCSAIEGLMTPPLLDSIATGADDGKVGIYWSGILGLGAGTLYIGEGAVQNLHFTAATPLQAWLGETGWYDINLLSISIGSQISLSPQQAGYASNPPDEPFANQKQNVSFVLQGLAGEPPISITFPIGPLLEQGLVCPGPIILGLPLWSYYYTVFDIPHQSVSFLRVPGSLASWGGLGMGHLQTMSAVNQPAAQQILKGFLFVCQLLPPCLLRVGGLLGVRRPVSTAESAQAKQERLHLGTQINQLMLFSVFPSIGWQRFVRPRPDFITVTATLSIAQAIARCAGLRGQIEGGGSGKRYDVAVADCPPLEMGLKRRPTRHDQNLFAPYLTALSGSEAQYHGNRSEICSCEHNLITLGLRTHRPPPGVLERALDLPKECDGSHGEPRCTHNHDFEAFRAAKLPEILPDCPVLKAVGVCAAGLNCRYGGHEQDGKNVDREGVVLSKGSKWSLQIPHIGVVPGETNIFAEDIKIGLRKKTYDFKRTTDLVNSWHRWHKQRQMDPEQANLSVDAERFLGPIVEAERKPIDLRGKSVLAPLTTVGNLPFRRLCVQLGCEVTVGEMALSYSILEGQQGELALLRRHESEKCYGVQIAGGDVEVMTKVAQFVDENVDCDFLDINCGCPLDEVHRRGAGSRLMDKKGHLEGIVRCMTGVLRTKALTLKMRTAHVEDAKKEYGGRYAHKLIPLLEEWGVSALTLHGRTARQRYTKLADWEYMNMCGAARTRKTPFIGCGDAMNWEDVEAHCKSDGVDSVMIGRGALVKPWIFTEIKEKRHWDISASERLDMIKDYARYGLEHWGSDARGVETTRRFLLEWLSFSCRYVPVGLLEVQQAKINWRPRAYAGRSDLETKLASTQATDWIEITEMVLGKVPEGFVFMPKHKSASYDKDAAAEAAASAPDPAEAAQAREKAAEAADAEEAPEAE</sequence>
<keyword evidence="8" id="KW-0560">Oxidoreductase</keyword>
<dbReference type="SUPFAM" id="SSF50630">
    <property type="entry name" value="Acid proteases"/>
    <property type="match status" value="1"/>
</dbReference>
<feature type="compositionally biased region" description="Acidic residues" evidence="13">
    <location>
        <begin position="966"/>
        <end position="975"/>
    </location>
</feature>
<dbReference type="GO" id="GO:0102265">
    <property type="term" value="F:tRNA-dihydrouridine47 synthase activity"/>
    <property type="evidence" value="ECO:0007669"/>
    <property type="project" value="UniProtKB-EC"/>
</dbReference>
<feature type="region of interest" description="Disordered" evidence="13">
    <location>
        <begin position="939"/>
        <end position="975"/>
    </location>
</feature>
<dbReference type="GO" id="GO:0050660">
    <property type="term" value="F:flavin adenine dinucleotide binding"/>
    <property type="evidence" value="ECO:0007669"/>
    <property type="project" value="InterPro"/>
</dbReference>
<accession>A0A813GDV7</accession>
<evidence type="ECO:0000256" key="4">
    <source>
        <dbReference type="ARBA" id="ARBA00022630"/>
    </source>
</evidence>
<evidence type="ECO:0000256" key="7">
    <source>
        <dbReference type="ARBA" id="ARBA00022857"/>
    </source>
</evidence>
<feature type="domain" description="DUS-like FMN-binding" evidence="14">
    <location>
        <begin position="588"/>
        <end position="839"/>
    </location>
</feature>
<evidence type="ECO:0000256" key="3">
    <source>
        <dbReference type="ARBA" id="ARBA00012376"/>
    </source>
</evidence>
<dbReference type="PANTHER" id="PTHR45846">
    <property type="entry name" value="TRNA-DIHYDROURIDINE(47) SYNTHASE [NAD(P)(+)]-LIKE"/>
    <property type="match status" value="1"/>
</dbReference>
<comment type="catalytic activity">
    <reaction evidence="9">
        <text>5,6-dihydrouridine(47) in tRNA + NAD(+) = uridine(47) in tRNA + NADH + H(+)</text>
        <dbReference type="Rhea" id="RHEA:53364"/>
        <dbReference type="Rhea" id="RHEA-COMP:13539"/>
        <dbReference type="Rhea" id="RHEA-COMP:13540"/>
        <dbReference type="ChEBI" id="CHEBI:15378"/>
        <dbReference type="ChEBI" id="CHEBI:57540"/>
        <dbReference type="ChEBI" id="CHEBI:57945"/>
        <dbReference type="ChEBI" id="CHEBI:65315"/>
        <dbReference type="ChEBI" id="CHEBI:74443"/>
        <dbReference type="EC" id="1.3.1.89"/>
    </reaction>
    <physiologicalReaction direction="right-to-left" evidence="9">
        <dbReference type="Rhea" id="RHEA:53366"/>
    </physiologicalReaction>
</comment>
<evidence type="ECO:0000256" key="12">
    <source>
        <dbReference type="ARBA" id="ARBA00049513"/>
    </source>
</evidence>
<comment type="catalytic activity">
    <reaction evidence="10">
        <text>a 5,6-dihydrouridine in mRNA + NAD(+) = a uridine in mRNA + NADH + H(+)</text>
        <dbReference type="Rhea" id="RHEA:69851"/>
        <dbReference type="Rhea" id="RHEA-COMP:14658"/>
        <dbReference type="Rhea" id="RHEA-COMP:17789"/>
        <dbReference type="ChEBI" id="CHEBI:15378"/>
        <dbReference type="ChEBI" id="CHEBI:57540"/>
        <dbReference type="ChEBI" id="CHEBI:57945"/>
        <dbReference type="ChEBI" id="CHEBI:65315"/>
        <dbReference type="ChEBI" id="CHEBI:74443"/>
    </reaction>
    <physiologicalReaction direction="right-to-left" evidence="10">
        <dbReference type="Rhea" id="RHEA:69853"/>
    </physiologicalReaction>
</comment>
<dbReference type="GO" id="GO:0003723">
    <property type="term" value="F:RNA binding"/>
    <property type="evidence" value="ECO:0007669"/>
    <property type="project" value="TreeGrafter"/>
</dbReference>
<gene>
    <name evidence="15" type="ORF">PGLA1383_LOCUS42341</name>
</gene>
<evidence type="ECO:0000256" key="2">
    <source>
        <dbReference type="ARBA" id="ARBA00005451"/>
    </source>
</evidence>
<evidence type="ECO:0000256" key="11">
    <source>
        <dbReference type="ARBA" id="ARBA00049447"/>
    </source>
</evidence>
<dbReference type="PROSITE" id="PS01136">
    <property type="entry name" value="UPF0034"/>
    <property type="match status" value="1"/>
</dbReference>
<dbReference type="EC" id="1.3.1.89" evidence="3"/>
<dbReference type="Pfam" id="PF01207">
    <property type="entry name" value="Dus"/>
    <property type="match status" value="1"/>
</dbReference>
<dbReference type="AlphaFoldDB" id="A0A813GDV7"/>
<keyword evidence="4" id="KW-0285">Flavoprotein</keyword>
<comment type="catalytic activity">
    <reaction evidence="12">
        <text>5,6-dihydrouridine(47) in tRNA + NADP(+) = uridine(47) in tRNA + NADPH + H(+)</text>
        <dbReference type="Rhea" id="RHEA:53360"/>
        <dbReference type="Rhea" id="RHEA-COMP:13539"/>
        <dbReference type="Rhea" id="RHEA-COMP:13540"/>
        <dbReference type="ChEBI" id="CHEBI:15378"/>
        <dbReference type="ChEBI" id="CHEBI:57783"/>
        <dbReference type="ChEBI" id="CHEBI:58349"/>
        <dbReference type="ChEBI" id="CHEBI:65315"/>
        <dbReference type="ChEBI" id="CHEBI:74443"/>
        <dbReference type="EC" id="1.3.1.89"/>
    </reaction>
    <physiologicalReaction direction="right-to-left" evidence="12">
        <dbReference type="Rhea" id="RHEA:53362"/>
    </physiologicalReaction>
</comment>
<evidence type="ECO:0000256" key="1">
    <source>
        <dbReference type="ARBA" id="ARBA00001917"/>
    </source>
</evidence>
<keyword evidence="6" id="KW-0819">tRNA processing</keyword>
<evidence type="ECO:0000313" key="15">
    <source>
        <dbReference type="EMBL" id="CAE8625338.1"/>
    </source>
</evidence>
<evidence type="ECO:0000256" key="5">
    <source>
        <dbReference type="ARBA" id="ARBA00022643"/>
    </source>
</evidence>
<dbReference type="EMBL" id="CAJNNV010028644">
    <property type="protein sequence ID" value="CAE8625338.1"/>
    <property type="molecule type" value="Genomic_DNA"/>
</dbReference>
<evidence type="ECO:0000259" key="14">
    <source>
        <dbReference type="Pfam" id="PF01207"/>
    </source>
</evidence>
<dbReference type="Gene3D" id="3.20.20.70">
    <property type="entry name" value="Aldolase class I"/>
    <property type="match status" value="1"/>
</dbReference>
<evidence type="ECO:0000256" key="13">
    <source>
        <dbReference type="SAM" id="MobiDB-lite"/>
    </source>
</evidence>
<comment type="caution">
    <text evidence="15">The sequence shown here is derived from an EMBL/GenBank/DDBJ whole genome shotgun (WGS) entry which is preliminary data.</text>
</comment>
<proteinExistence type="inferred from homology"/>
<comment type="catalytic activity">
    <reaction evidence="11">
        <text>a 5,6-dihydrouridine in mRNA + NADP(+) = a uridine in mRNA + NADPH + H(+)</text>
        <dbReference type="Rhea" id="RHEA:69855"/>
        <dbReference type="Rhea" id="RHEA-COMP:14658"/>
        <dbReference type="Rhea" id="RHEA-COMP:17789"/>
        <dbReference type="ChEBI" id="CHEBI:15378"/>
        <dbReference type="ChEBI" id="CHEBI:57783"/>
        <dbReference type="ChEBI" id="CHEBI:58349"/>
        <dbReference type="ChEBI" id="CHEBI:65315"/>
        <dbReference type="ChEBI" id="CHEBI:74443"/>
    </reaction>
    <physiologicalReaction direction="right-to-left" evidence="11">
        <dbReference type="Rhea" id="RHEA:69857"/>
    </physiologicalReaction>
</comment>
<dbReference type="CDD" id="cd02801">
    <property type="entry name" value="DUS_like_FMN"/>
    <property type="match status" value="1"/>
</dbReference>
<dbReference type="InterPro" id="IPR021109">
    <property type="entry name" value="Peptidase_aspartic_dom_sf"/>
</dbReference>
<comment type="similarity">
    <text evidence="2">Belongs to the Dus family. Dus3 subfamily.</text>
</comment>
<dbReference type="InterPro" id="IPR035587">
    <property type="entry name" value="DUS-like_FMN-bd"/>
</dbReference>
<evidence type="ECO:0000256" key="8">
    <source>
        <dbReference type="ARBA" id="ARBA00023002"/>
    </source>
</evidence>
<dbReference type="PANTHER" id="PTHR45846:SF1">
    <property type="entry name" value="TRNA-DIHYDROURIDINE(47) SYNTHASE [NAD(P)(+)]-LIKE"/>
    <property type="match status" value="1"/>
</dbReference>
<keyword evidence="16" id="KW-1185">Reference proteome</keyword>
<comment type="cofactor">
    <cofactor evidence="1">
        <name>FMN</name>
        <dbReference type="ChEBI" id="CHEBI:58210"/>
    </cofactor>
</comment>
<feature type="compositionally biased region" description="Low complexity" evidence="13">
    <location>
        <begin position="943"/>
        <end position="956"/>
    </location>
</feature>
<name>A0A813GDV7_POLGL</name>